<gene>
    <name evidence="2" type="ORF">OCL06_16055</name>
</gene>
<feature type="signal peptide" evidence="1">
    <location>
        <begin position="1"/>
        <end position="23"/>
    </location>
</feature>
<name>A0ABT2VV62_9ALTE</name>
<evidence type="ECO:0000313" key="2">
    <source>
        <dbReference type="EMBL" id="MCU7556106.1"/>
    </source>
</evidence>
<dbReference type="SMART" id="SM00710">
    <property type="entry name" value="PbH1"/>
    <property type="match status" value="6"/>
</dbReference>
<protein>
    <submittedName>
        <fullName evidence="2">Right-handed parallel beta-helix repeat-containing protein</fullName>
    </submittedName>
</protein>
<keyword evidence="1" id="KW-0732">Signal</keyword>
<feature type="chain" id="PRO_5046625145" evidence="1">
    <location>
        <begin position="24"/>
        <end position="680"/>
    </location>
</feature>
<dbReference type="SUPFAM" id="SSF51126">
    <property type="entry name" value="Pectin lyase-like"/>
    <property type="match status" value="1"/>
</dbReference>
<evidence type="ECO:0000256" key="1">
    <source>
        <dbReference type="SAM" id="SignalP"/>
    </source>
</evidence>
<evidence type="ECO:0000313" key="3">
    <source>
        <dbReference type="Proteomes" id="UP001209257"/>
    </source>
</evidence>
<keyword evidence="3" id="KW-1185">Reference proteome</keyword>
<organism evidence="2 3">
    <name type="scientific">Alteromonas salexigens</name>
    <dbReference type="NCBI Taxonomy" id="2982530"/>
    <lineage>
        <taxon>Bacteria</taxon>
        <taxon>Pseudomonadati</taxon>
        <taxon>Pseudomonadota</taxon>
        <taxon>Gammaproteobacteria</taxon>
        <taxon>Alteromonadales</taxon>
        <taxon>Alteromonadaceae</taxon>
        <taxon>Alteromonas/Salinimonas group</taxon>
        <taxon>Alteromonas</taxon>
    </lineage>
</organism>
<dbReference type="RefSeq" id="WP_262996429.1">
    <property type="nucleotide sequence ID" value="NZ_JAOTJC010000016.1"/>
</dbReference>
<dbReference type="Proteomes" id="UP001209257">
    <property type="component" value="Unassembled WGS sequence"/>
</dbReference>
<reference evidence="3" key="1">
    <citation type="submission" date="2023-07" db="EMBL/GenBank/DDBJ databases">
        <title>Study on multiphase classification of strain Alteromonas salexigens isolated from the Yellow Sea.</title>
        <authorList>
            <person name="Sun L."/>
        </authorList>
    </citation>
    <scope>NUCLEOTIDE SEQUENCE [LARGE SCALE GENOMIC DNA]</scope>
    <source>
        <strain evidence="3">ASW11-19</strain>
    </source>
</reference>
<dbReference type="InterPro" id="IPR006626">
    <property type="entry name" value="PbH1"/>
</dbReference>
<sequence>MMRKIIWQALLVTALVCGTPALAQKANAGQKQFAQQPGMQVLDGLEKQRTPNHQQILAHIQKLARSHTFKHLFAPLPDNRRDTAATVLLNMHNGQSLVRAVGSVAKQDSKQTKWAVLAAFALFPLDRYALLRELQGDDRYDQAALRRYANVAGMTVSEASDVPDIVSSTPLIESVALTVHGQAPDTVANVKYRAQDEQEWRQARALEWEPVQQVLTGPIVHLQPNTRYHIQIELQNSGAETAELSHTVTTRPDTPPVDPDNIHRLSDFYQGGTLDIEALGIQGKPGAWAKIVGDPDTPITVSQEDRYAINIGDNSYIYFENVTTRGARVHGVYAENAHHIWFNGCDIADWGRQPNIMKNGRAYELEDAQPINYDSALYFKQSGVITVENCYVHQPTPSANTWEHGHPKGANAFLAYGNHPDPEYKGQIILRNNRFVGEPGHRFNDIIEGRKNGAALGGFVRHSAIYNNTLAYANDDALEIDGGQHNVLVYNNDISHTYTGISAIPARVGPSFIFNNYIHDLGDENGKQWAAIKLGGLVAGPMGKVNLFHNFITVARNGITASRFKDDDTFWVNAQNNIVITEKDSNMVGYNVYDPQAYPGSEFSHNLFYNLALGEAKVTDNISQDKGGSITVDQQRAMQLAEQSERAWLPANALHYIQGFTQVSADGETLLYGLKPAQPR</sequence>
<dbReference type="Gene3D" id="2.160.20.10">
    <property type="entry name" value="Single-stranded right-handed beta-helix, Pectin lyase-like"/>
    <property type="match status" value="1"/>
</dbReference>
<proteinExistence type="predicted"/>
<comment type="caution">
    <text evidence="2">The sequence shown here is derived from an EMBL/GenBank/DDBJ whole genome shotgun (WGS) entry which is preliminary data.</text>
</comment>
<dbReference type="EMBL" id="JAOTJC010000016">
    <property type="protein sequence ID" value="MCU7556106.1"/>
    <property type="molecule type" value="Genomic_DNA"/>
</dbReference>
<accession>A0ABT2VV62</accession>
<dbReference type="InterPro" id="IPR012334">
    <property type="entry name" value="Pectin_lyas_fold"/>
</dbReference>
<dbReference type="InterPro" id="IPR011050">
    <property type="entry name" value="Pectin_lyase_fold/virulence"/>
</dbReference>